<dbReference type="Proteomes" id="UP000199437">
    <property type="component" value="Unassembled WGS sequence"/>
</dbReference>
<reference evidence="2" key="1">
    <citation type="submission" date="2016-10" db="EMBL/GenBank/DDBJ databases">
        <authorList>
            <person name="Varghese N."/>
            <person name="Submissions S."/>
        </authorList>
    </citation>
    <scope>NUCLEOTIDE SEQUENCE [LARGE SCALE GENOMIC DNA]</scope>
    <source>
        <strain evidence="2">CGMCC 1.12402</strain>
    </source>
</reference>
<proteinExistence type="predicted"/>
<dbReference type="RefSeq" id="WP_090257979.1">
    <property type="nucleotide sequence ID" value="NZ_FOIR01000001.1"/>
</dbReference>
<dbReference type="OrthoDB" id="1467719at2"/>
<accession>A0A1I0NZT9</accession>
<keyword evidence="2" id="KW-1185">Reference proteome</keyword>
<gene>
    <name evidence="1" type="ORF">SAMN05216290_1606</name>
</gene>
<protein>
    <recommendedName>
        <fullName evidence="3">Septum formation initiator</fullName>
    </recommendedName>
</protein>
<evidence type="ECO:0000313" key="1">
    <source>
        <dbReference type="EMBL" id="SEW07388.1"/>
    </source>
</evidence>
<dbReference type="GeneID" id="99986330"/>
<dbReference type="EMBL" id="FOIR01000001">
    <property type="protein sequence ID" value="SEW07388.1"/>
    <property type="molecule type" value="Genomic_DNA"/>
</dbReference>
<organism evidence="1 2">
    <name type="scientific">Roseivirga pacifica</name>
    <dbReference type="NCBI Taxonomy" id="1267423"/>
    <lineage>
        <taxon>Bacteria</taxon>
        <taxon>Pseudomonadati</taxon>
        <taxon>Bacteroidota</taxon>
        <taxon>Cytophagia</taxon>
        <taxon>Cytophagales</taxon>
        <taxon>Roseivirgaceae</taxon>
        <taxon>Roseivirga</taxon>
    </lineage>
</organism>
<sequence length="99" mass="11974">MKPFAKLPKFVKNYYFLFGSFFLFWMLFVDSNDFVSQISLKQKKSSLESQKQYYIEKKQEVLQDREELTTNQVLLEKFAREKYLMKKSSEDLFIVVSED</sequence>
<evidence type="ECO:0000313" key="2">
    <source>
        <dbReference type="Proteomes" id="UP000199437"/>
    </source>
</evidence>
<evidence type="ECO:0008006" key="3">
    <source>
        <dbReference type="Google" id="ProtNLM"/>
    </source>
</evidence>
<name>A0A1I0NZT9_9BACT</name>
<dbReference type="STRING" id="1267423.SAMN05216290_1606"/>
<dbReference type="AlphaFoldDB" id="A0A1I0NZT9"/>